<dbReference type="AlphaFoldDB" id="A0A835TDV4"/>
<feature type="region of interest" description="Disordered" evidence="1">
    <location>
        <begin position="652"/>
        <end position="733"/>
    </location>
</feature>
<feature type="compositionally biased region" description="Polar residues" evidence="1">
    <location>
        <begin position="721"/>
        <end position="733"/>
    </location>
</feature>
<feature type="region of interest" description="Disordered" evidence="1">
    <location>
        <begin position="252"/>
        <end position="424"/>
    </location>
</feature>
<feature type="region of interest" description="Disordered" evidence="1">
    <location>
        <begin position="212"/>
        <end position="236"/>
    </location>
</feature>
<feature type="compositionally biased region" description="Polar residues" evidence="1">
    <location>
        <begin position="368"/>
        <end position="387"/>
    </location>
</feature>
<evidence type="ECO:0000313" key="2">
    <source>
        <dbReference type="EMBL" id="KAG2438559.1"/>
    </source>
</evidence>
<feature type="compositionally biased region" description="Low complexity" evidence="1">
    <location>
        <begin position="652"/>
        <end position="683"/>
    </location>
</feature>
<gene>
    <name evidence="2" type="ORF">HXX76_005110</name>
</gene>
<feature type="compositionally biased region" description="Low complexity" evidence="1">
    <location>
        <begin position="703"/>
        <end position="712"/>
    </location>
</feature>
<organism evidence="2 3">
    <name type="scientific">Chlamydomonas incerta</name>
    <dbReference type="NCBI Taxonomy" id="51695"/>
    <lineage>
        <taxon>Eukaryota</taxon>
        <taxon>Viridiplantae</taxon>
        <taxon>Chlorophyta</taxon>
        <taxon>core chlorophytes</taxon>
        <taxon>Chlorophyceae</taxon>
        <taxon>CS clade</taxon>
        <taxon>Chlamydomonadales</taxon>
        <taxon>Chlamydomonadaceae</taxon>
        <taxon>Chlamydomonas</taxon>
    </lineage>
</organism>
<dbReference type="OrthoDB" id="542008at2759"/>
<name>A0A835TDV4_CHLIN</name>
<feature type="compositionally biased region" description="Polar residues" evidence="1">
    <location>
        <begin position="311"/>
        <end position="330"/>
    </location>
</feature>
<reference evidence="2" key="1">
    <citation type="journal article" date="2020" name="bioRxiv">
        <title>Comparative genomics of Chlamydomonas.</title>
        <authorList>
            <person name="Craig R.J."/>
            <person name="Hasan A.R."/>
            <person name="Ness R.W."/>
            <person name="Keightley P.D."/>
        </authorList>
    </citation>
    <scope>NUCLEOTIDE SEQUENCE</scope>
    <source>
        <strain evidence="2">SAG 7.73</strain>
    </source>
</reference>
<dbReference type="EMBL" id="JAEHOC010000009">
    <property type="protein sequence ID" value="KAG2438559.1"/>
    <property type="molecule type" value="Genomic_DNA"/>
</dbReference>
<sequence>MVALCRQRHGPEGGLSREAQRVHFSRGASFYIKAVVVPANRAVDLMHAPLLEQPPLRDANGRSVIGGPDVSGDGSIYATPMDQNGIAHLDNFSLVLPWNDQERPASGPTSSIHGEPLSSELCLVVQLLKRNATGKWDAYDMPHLTSRPFQVFSRGWLMARRQQAAMIPPPLPSTLLAQHQQQQLQLQQQQQQQQQQQRSILAQHQLRQMAQAQSQQQQQQQGPQQLRQQQQGQQQAHPLLNQQQHLALLQQNRSQSTRTGHGGSHSAGGAPLSVPGRAGLPQGEGGFAGFNAGAMPTNSIEMGPPLERRWSTNASVSSGSAPTASGGQRTSRPRRRSYLSKDSSHDDGGGGGIGSPLAPGVLVVGPARTSSGVPTSAATDTGTSQPSHPTPQAHMHPGGMVTTSGNHSAPPSTSGPAQRSSSKSIELAPLSLGLIGAGSGLGGGGGAGALPLSLSPTGMLGGARGLSQAPSATLLDLHSSGLQDLFEELESQQLVLAEDIMDMEGPAKRVKSSLEPSDCGGPTFMSDLSSNSMMTLTGASAASSMVLQPNSHAAAQLQQLQNQLNMDAFMMRGGAAGGKEGVGVGSGVTMPLIFMGGGVVGPGRISLSGRVSGSGRASLSGRISGNGGLDAIMSLLAQPGRMDEALDRMVLEQQQEQQQHLQQQQQQQQQLMGRQSQSPSGKKQQQELGLSAQMASPRRESQPEAAAEAPAATGTYVQAAASAQPTHGNMQTD</sequence>
<evidence type="ECO:0000256" key="1">
    <source>
        <dbReference type="SAM" id="MobiDB-lite"/>
    </source>
</evidence>
<accession>A0A835TDV4</accession>
<protein>
    <submittedName>
        <fullName evidence="2">Uncharacterized protein</fullName>
    </submittedName>
</protein>
<keyword evidence="3" id="KW-1185">Reference proteome</keyword>
<evidence type="ECO:0000313" key="3">
    <source>
        <dbReference type="Proteomes" id="UP000650467"/>
    </source>
</evidence>
<dbReference type="Proteomes" id="UP000650467">
    <property type="component" value="Unassembled WGS sequence"/>
</dbReference>
<proteinExistence type="predicted"/>
<feature type="compositionally biased region" description="Polar residues" evidence="1">
    <location>
        <begin position="401"/>
        <end position="424"/>
    </location>
</feature>
<comment type="caution">
    <text evidence="2">The sequence shown here is derived from an EMBL/GenBank/DDBJ whole genome shotgun (WGS) entry which is preliminary data.</text>
</comment>